<comment type="caution">
    <text evidence="3">The sequence shown here is derived from an EMBL/GenBank/DDBJ whole genome shotgun (WGS) entry which is preliminary data.</text>
</comment>
<protein>
    <submittedName>
        <fullName evidence="3">Uncharacterized protein</fullName>
    </submittedName>
</protein>
<organism evidence="3 4">
    <name type="scientific">Trapa incisa</name>
    <dbReference type="NCBI Taxonomy" id="236973"/>
    <lineage>
        <taxon>Eukaryota</taxon>
        <taxon>Viridiplantae</taxon>
        <taxon>Streptophyta</taxon>
        <taxon>Embryophyta</taxon>
        <taxon>Tracheophyta</taxon>
        <taxon>Spermatophyta</taxon>
        <taxon>Magnoliopsida</taxon>
        <taxon>eudicotyledons</taxon>
        <taxon>Gunneridae</taxon>
        <taxon>Pentapetalae</taxon>
        <taxon>rosids</taxon>
        <taxon>malvids</taxon>
        <taxon>Myrtales</taxon>
        <taxon>Lythraceae</taxon>
        <taxon>Trapa</taxon>
    </lineage>
</organism>
<keyword evidence="4" id="KW-1185">Reference proteome</keyword>
<keyword evidence="2" id="KW-1133">Transmembrane helix</keyword>
<evidence type="ECO:0000256" key="1">
    <source>
        <dbReference type="SAM" id="MobiDB-lite"/>
    </source>
</evidence>
<evidence type="ECO:0000313" key="4">
    <source>
        <dbReference type="Proteomes" id="UP001345219"/>
    </source>
</evidence>
<keyword evidence="2" id="KW-0472">Membrane</keyword>
<feature type="transmembrane region" description="Helical" evidence="2">
    <location>
        <begin position="6"/>
        <end position="25"/>
    </location>
</feature>
<dbReference type="EMBL" id="JAXIOK010000019">
    <property type="protein sequence ID" value="KAK4748680.1"/>
    <property type="molecule type" value="Genomic_DNA"/>
</dbReference>
<sequence length="99" mass="10828">MSSRFLVRVGNFSLLILIFVVNTRWRRLPPDNGHSGTDDPDASVRVQRGEGWDEDEDEASGSSASATGTVTFYSYFLLCKVVLHCTTGRSTAEATSPLT</sequence>
<dbReference type="AlphaFoldDB" id="A0AAN7GZ14"/>
<evidence type="ECO:0000256" key="2">
    <source>
        <dbReference type="SAM" id="Phobius"/>
    </source>
</evidence>
<proteinExistence type="predicted"/>
<dbReference type="Proteomes" id="UP001345219">
    <property type="component" value="Chromosome 12"/>
</dbReference>
<keyword evidence="2" id="KW-0812">Transmembrane</keyword>
<evidence type="ECO:0000313" key="3">
    <source>
        <dbReference type="EMBL" id="KAK4748680.1"/>
    </source>
</evidence>
<accession>A0AAN7GZ14</accession>
<reference evidence="3 4" key="1">
    <citation type="journal article" date="2023" name="Hortic Res">
        <title>Pangenome of water caltrop reveals structural variations and asymmetric subgenome divergence after allopolyploidization.</title>
        <authorList>
            <person name="Zhang X."/>
            <person name="Chen Y."/>
            <person name="Wang L."/>
            <person name="Yuan Y."/>
            <person name="Fang M."/>
            <person name="Shi L."/>
            <person name="Lu R."/>
            <person name="Comes H.P."/>
            <person name="Ma Y."/>
            <person name="Chen Y."/>
            <person name="Huang G."/>
            <person name="Zhou Y."/>
            <person name="Zheng Z."/>
            <person name="Qiu Y."/>
        </authorList>
    </citation>
    <scope>NUCLEOTIDE SEQUENCE [LARGE SCALE GENOMIC DNA]</scope>
    <source>
        <tissue evidence="3">Roots</tissue>
    </source>
</reference>
<name>A0AAN7GZ14_9MYRT</name>
<feature type="region of interest" description="Disordered" evidence="1">
    <location>
        <begin position="29"/>
        <end position="65"/>
    </location>
</feature>
<gene>
    <name evidence="3" type="ORF">SAY87_015266</name>
</gene>